<proteinExistence type="inferred from homology"/>
<feature type="transmembrane region" description="Helical" evidence="8">
    <location>
        <begin position="160"/>
        <end position="180"/>
    </location>
</feature>
<evidence type="ECO:0000256" key="6">
    <source>
        <dbReference type="ARBA" id="ARBA00022989"/>
    </source>
</evidence>
<reference evidence="9 10" key="1">
    <citation type="submission" date="2019-02" db="EMBL/GenBank/DDBJ databases">
        <title>Genomic Encyclopedia of Archaeal and Bacterial Type Strains, Phase II (KMG-II): from individual species to whole genera.</title>
        <authorList>
            <person name="Goeker M."/>
        </authorList>
    </citation>
    <scope>NUCLEOTIDE SEQUENCE [LARGE SCALE GENOMIC DNA]</scope>
    <source>
        <strain evidence="9 10">DSM 21411</strain>
    </source>
</reference>
<comment type="subcellular location">
    <subcellularLocation>
        <location evidence="1">Cell membrane</location>
        <topology evidence="1">Multi-pass membrane protein</topology>
    </subcellularLocation>
</comment>
<evidence type="ECO:0000256" key="7">
    <source>
        <dbReference type="ARBA" id="ARBA00023136"/>
    </source>
</evidence>
<dbReference type="Gene3D" id="1.10.3470.10">
    <property type="entry name" value="ABC transporter involved in vitamin B12 uptake, BtuC"/>
    <property type="match status" value="1"/>
</dbReference>
<dbReference type="Proteomes" id="UP000292209">
    <property type="component" value="Unassembled WGS sequence"/>
</dbReference>
<organism evidence="9 10">
    <name type="scientific">Cecembia calidifontis</name>
    <dbReference type="NCBI Taxonomy" id="1187080"/>
    <lineage>
        <taxon>Bacteria</taxon>
        <taxon>Pseudomonadati</taxon>
        <taxon>Bacteroidota</taxon>
        <taxon>Cytophagia</taxon>
        <taxon>Cytophagales</taxon>
        <taxon>Cyclobacteriaceae</taxon>
        <taxon>Cecembia</taxon>
    </lineage>
</organism>
<dbReference type="PANTHER" id="PTHR30472">
    <property type="entry name" value="FERRIC ENTEROBACTIN TRANSPORT SYSTEM PERMEASE PROTEIN"/>
    <property type="match status" value="1"/>
</dbReference>
<evidence type="ECO:0000256" key="5">
    <source>
        <dbReference type="ARBA" id="ARBA00022692"/>
    </source>
</evidence>
<dbReference type="GO" id="GO:0033214">
    <property type="term" value="P:siderophore-iron import into cell"/>
    <property type="evidence" value="ECO:0007669"/>
    <property type="project" value="TreeGrafter"/>
</dbReference>
<keyword evidence="10" id="KW-1185">Reference proteome</keyword>
<dbReference type="OrthoDB" id="9811721at2"/>
<dbReference type="SUPFAM" id="SSF81345">
    <property type="entry name" value="ABC transporter involved in vitamin B12 uptake, BtuC"/>
    <property type="match status" value="1"/>
</dbReference>
<gene>
    <name evidence="9" type="ORF">BC751_4213</name>
</gene>
<comment type="caution">
    <text evidence="9">The sequence shown here is derived from an EMBL/GenBank/DDBJ whole genome shotgun (WGS) entry which is preliminary data.</text>
</comment>
<dbReference type="GO" id="GO:0022857">
    <property type="term" value="F:transmembrane transporter activity"/>
    <property type="evidence" value="ECO:0007669"/>
    <property type="project" value="InterPro"/>
</dbReference>
<evidence type="ECO:0000256" key="8">
    <source>
        <dbReference type="SAM" id="Phobius"/>
    </source>
</evidence>
<keyword evidence="5 8" id="KW-0812">Transmembrane</keyword>
<name>A0A4Q7PDR2_9BACT</name>
<dbReference type="RefSeq" id="WP_130277230.1">
    <property type="nucleotide sequence ID" value="NZ_SGXG01000001.1"/>
</dbReference>
<dbReference type="EMBL" id="SGXG01000001">
    <property type="protein sequence ID" value="RZS98553.1"/>
    <property type="molecule type" value="Genomic_DNA"/>
</dbReference>
<keyword evidence="7 8" id="KW-0472">Membrane</keyword>
<evidence type="ECO:0000256" key="4">
    <source>
        <dbReference type="ARBA" id="ARBA00022475"/>
    </source>
</evidence>
<dbReference type="AlphaFoldDB" id="A0A4Q7PDR2"/>
<feature type="transmembrane region" description="Helical" evidence="8">
    <location>
        <begin position="16"/>
        <end position="36"/>
    </location>
</feature>
<feature type="transmembrane region" description="Helical" evidence="8">
    <location>
        <begin position="251"/>
        <end position="272"/>
    </location>
</feature>
<feature type="transmembrane region" description="Helical" evidence="8">
    <location>
        <begin position="134"/>
        <end position="153"/>
    </location>
</feature>
<keyword evidence="3" id="KW-0813">Transport</keyword>
<sequence>MHKVFVSKKHYTRKKALLLILGIFVILTGLISLSIGPYDLSIKEVLNGIFQTKSLPLPATERGDLARLIIWEIRMPRIILAVLVGSALSISGNIFQSCFRNPLVEPYILGVSSGAAFGASMAIVFPAMFFSIPLSAFLFAGLTVLLTLSLGVVRGQIQTLSLILAGVVIGSFFSSLVSILKYLSNDAALREIVFWLLGGFYHSGWNEIYLLAPIIIPLSGLVWLLGWKLNVISIGDEEAKSLGVDPKKNKIILILCATVLTSLSVAYVGIIAWVGLMVPHAARMIIGPDNRYVIPLSALIGTLFLLFCDTLARNMATGEIPIGILTSILGAPYLIYLLRTKTV</sequence>
<accession>A0A4Q7PDR2</accession>
<dbReference type="InterPro" id="IPR037294">
    <property type="entry name" value="ABC_BtuC-like"/>
</dbReference>
<dbReference type="InterPro" id="IPR000522">
    <property type="entry name" value="ABC_transptr_permease_BtuC"/>
</dbReference>
<comment type="similarity">
    <text evidence="2">Belongs to the binding-protein-dependent transport system permease family. FecCD subfamily.</text>
</comment>
<evidence type="ECO:0000256" key="1">
    <source>
        <dbReference type="ARBA" id="ARBA00004651"/>
    </source>
</evidence>
<evidence type="ECO:0000313" key="9">
    <source>
        <dbReference type="EMBL" id="RZS98553.1"/>
    </source>
</evidence>
<evidence type="ECO:0000256" key="3">
    <source>
        <dbReference type="ARBA" id="ARBA00022448"/>
    </source>
</evidence>
<evidence type="ECO:0000256" key="2">
    <source>
        <dbReference type="ARBA" id="ARBA00007935"/>
    </source>
</evidence>
<evidence type="ECO:0000313" key="10">
    <source>
        <dbReference type="Proteomes" id="UP000292209"/>
    </source>
</evidence>
<dbReference type="GO" id="GO:0005886">
    <property type="term" value="C:plasma membrane"/>
    <property type="evidence" value="ECO:0007669"/>
    <property type="project" value="UniProtKB-SubCell"/>
</dbReference>
<dbReference type="CDD" id="cd06550">
    <property type="entry name" value="TM_ABC_iron-siderophores_like"/>
    <property type="match status" value="1"/>
</dbReference>
<feature type="transmembrane region" description="Helical" evidence="8">
    <location>
        <begin position="78"/>
        <end position="95"/>
    </location>
</feature>
<feature type="transmembrane region" description="Helical" evidence="8">
    <location>
        <begin position="320"/>
        <end position="338"/>
    </location>
</feature>
<keyword evidence="6 8" id="KW-1133">Transmembrane helix</keyword>
<protein>
    <submittedName>
        <fullName evidence="9">Iron complex transport system permease protein</fullName>
    </submittedName>
</protein>
<feature type="transmembrane region" description="Helical" evidence="8">
    <location>
        <begin position="107"/>
        <end position="128"/>
    </location>
</feature>
<keyword evidence="4" id="KW-1003">Cell membrane</keyword>
<dbReference type="Pfam" id="PF01032">
    <property type="entry name" value="FecCD"/>
    <property type="match status" value="1"/>
</dbReference>
<dbReference type="FunFam" id="1.10.3470.10:FF:000001">
    <property type="entry name" value="Vitamin B12 ABC transporter permease BtuC"/>
    <property type="match status" value="1"/>
</dbReference>
<dbReference type="PANTHER" id="PTHR30472:SF70">
    <property type="entry name" value="MOLYBDATE IMPORT SYSTEM PERMEASE PROTEIN MOLB"/>
    <property type="match status" value="1"/>
</dbReference>
<feature type="transmembrane region" description="Helical" evidence="8">
    <location>
        <begin position="208"/>
        <end position="230"/>
    </location>
</feature>